<evidence type="ECO:0000256" key="3">
    <source>
        <dbReference type="ARBA" id="ARBA00022598"/>
    </source>
</evidence>
<dbReference type="OrthoDB" id="6753009at2759"/>
<dbReference type="InterPro" id="IPR006194">
    <property type="entry name" value="Gly-tRNA-synth_heterodimer"/>
</dbReference>
<feature type="non-terminal residue" evidence="9">
    <location>
        <position position="284"/>
    </location>
</feature>
<evidence type="ECO:0000313" key="10">
    <source>
        <dbReference type="Proteomes" id="UP000625711"/>
    </source>
</evidence>
<dbReference type="GO" id="GO:0005829">
    <property type="term" value="C:cytosol"/>
    <property type="evidence" value="ECO:0007669"/>
    <property type="project" value="TreeGrafter"/>
</dbReference>
<dbReference type="GO" id="GO:0005524">
    <property type="term" value="F:ATP binding"/>
    <property type="evidence" value="ECO:0007669"/>
    <property type="project" value="UniProtKB-KW"/>
</dbReference>
<keyword evidence="7" id="KW-0030">Aminoacyl-tRNA synthetase</keyword>
<dbReference type="NCBIfam" id="TIGR00211">
    <property type="entry name" value="glyS"/>
    <property type="match status" value="1"/>
</dbReference>
<gene>
    <name evidence="9" type="ORF">GWI33_010062</name>
</gene>
<dbReference type="InterPro" id="IPR015944">
    <property type="entry name" value="Gly-tRNA-synth_bsu"/>
</dbReference>
<proteinExistence type="inferred from homology"/>
<comment type="similarity">
    <text evidence="1">Belongs to the class-II aminoacyl-tRNA synthetase family.</text>
</comment>
<evidence type="ECO:0000313" key="9">
    <source>
        <dbReference type="EMBL" id="KAF7276580.1"/>
    </source>
</evidence>
<keyword evidence="5" id="KW-0067">ATP-binding</keyword>
<accession>A0A834IEH9</accession>
<evidence type="ECO:0000256" key="6">
    <source>
        <dbReference type="ARBA" id="ARBA00022917"/>
    </source>
</evidence>
<evidence type="ECO:0000256" key="8">
    <source>
        <dbReference type="ARBA" id="ARBA00047937"/>
    </source>
</evidence>
<evidence type="ECO:0000256" key="5">
    <source>
        <dbReference type="ARBA" id="ARBA00022840"/>
    </source>
</evidence>
<evidence type="ECO:0000256" key="2">
    <source>
        <dbReference type="ARBA" id="ARBA00012829"/>
    </source>
</evidence>
<dbReference type="AlphaFoldDB" id="A0A834IEH9"/>
<comment type="catalytic activity">
    <reaction evidence="8">
        <text>tRNA(Gly) + glycine + ATP = glycyl-tRNA(Gly) + AMP + diphosphate</text>
        <dbReference type="Rhea" id="RHEA:16013"/>
        <dbReference type="Rhea" id="RHEA-COMP:9664"/>
        <dbReference type="Rhea" id="RHEA-COMP:9683"/>
        <dbReference type="ChEBI" id="CHEBI:30616"/>
        <dbReference type="ChEBI" id="CHEBI:33019"/>
        <dbReference type="ChEBI" id="CHEBI:57305"/>
        <dbReference type="ChEBI" id="CHEBI:78442"/>
        <dbReference type="ChEBI" id="CHEBI:78522"/>
        <dbReference type="ChEBI" id="CHEBI:456215"/>
        <dbReference type="EC" id="6.1.1.14"/>
    </reaction>
</comment>
<sequence length="284" mass="31448">MALHTVLFELGCEELPPKSLKNLRDALKSEVEKGLNDAGLKFETIEAYAAPRRLALEIINIEGQQAATQKRFDGPAVQAAYDSDGKPTKALEGFLRGQGITVDQVSTFNAGKVDEVCYVKDIKGQNLDELLPSILQTALDNLPIAKRMRSAASRTEFVRPVQWVVLLKDDQVIDATIQDFKTGNISYGHRFHAPEAITLNHADDYLDALQAAYVIADFDLRQKLICEQVTQLANEVNAQAIVPADLLDEVTALVEWPVALRASFEERFLAVPQEALITTMQDNQ</sequence>
<dbReference type="PANTHER" id="PTHR30075">
    <property type="entry name" value="GLYCYL-TRNA SYNTHETASE"/>
    <property type="match status" value="1"/>
</dbReference>
<evidence type="ECO:0000256" key="1">
    <source>
        <dbReference type="ARBA" id="ARBA00008226"/>
    </source>
</evidence>
<dbReference type="EMBL" id="JAACXV010006053">
    <property type="protein sequence ID" value="KAF7276580.1"/>
    <property type="molecule type" value="Genomic_DNA"/>
</dbReference>
<keyword evidence="3" id="KW-0436">Ligase</keyword>
<dbReference type="Proteomes" id="UP000625711">
    <property type="component" value="Unassembled WGS sequence"/>
</dbReference>
<keyword evidence="6" id="KW-0648">Protein biosynthesis</keyword>
<dbReference type="EC" id="6.1.1.14" evidence="2"/>
<evidence type="ECO:0000256" key="7">
    <source>
        <dbReference type="ARBA" id="ARBA00023146"/>
    </source>
</evidence>
<keyword evidence="10" id="KW-1185">Reference proteome</keyword>
<keyword evidence="4" id="KW-0547">Nucleotide-binding</keyword>
<dbReference type="PANTHER" id="PTHR30075:SF2">
    <property type="entry name" value="GLYCINE--TRNA LIGASE, CHLOROPLASTIC_MITOCHONDRIAL 2"/>
    <property type="match status" value="1"/>
</dbReference>
<name>A0A834IEH9_RHYFE</name>
<dbReference type="GO" id="GO:0006426">
    <property type="term" value="P:glycyl-tRNA aminoacylation"/>
    <property type="evidence" value="ECO:0007669"/>
    <property type="project" value="InterPro"/>
</dbReference>
<dbReference type="PRINTS" id="PR01045">
    <property type="entry name" value="TRNASYNTHGB"/>
</dbReference>
<organism evidence="9 10">
    <name type="scientific">Rhynchophorus ferrugineus</name>
    <name type="common">Red palm weevil</name>
    <name type="synonym">Curculio ferrugineus</name>
    <dbReference type="NCBI Taxonomy" id="354439"/>
    <lineage>
        <taxon>Eukaryota</taxon>
        <taxon>Metazoa</taxon>
        <taxon>Ecdysozoa</taxon>
        <taxon>Arthropoda</taxon>
        <taxon>Hexapoda</taxon>
        <taxon>Insecta</taxon>
        <taxon>Pterygota</taxon>
        <taxon>Neoptera</taxon>
        <taxon>Endopterygota</taxon>
        <taxon>Coleoptera</taxon>
        <taxon>Polyphaga</taxon>
        <taxon>Cucujiformia</taxon>
        <taxon>Curculionidae</taxon>
        <taxon>Dryophthorinae</taxon>
        <taxon>Rhynchophorus</taxon>
    </lineage>
</organism>
<reference evidence="9" key="1">
    <citation type="submission" date="2020-08" db="EMBL/GenBank/DDBJ databases">
        <title>Genome sequencing and assembly of the red palm weevil Rhynchophorus ferrugineus.</title>
        <authorList>
            <person name="Dias G.B."/>
            <person name="Bergman C.M."/>
            <person name="Manee M."/>
        </authorList>
    </citation>
    <scope>NUCLEOTIDE SEQUENCE</scope>
    <source>
        <strain evidence="9">AA-2017</strain>
        <tissue evidence="9">Whole larva</tissue>
    </source>
</reference>
<comment type="caution">
    <text evidence="9">The sequence shown here is derived from an EMBL/GenBank/DDBJ whole genome shotgun (WGS) entry which is preliminary data.</text>
</comment>
<dbReference type="GO" id="GO:0004820">
    <property type="term" value="F:glycine-tRNA ligase activity"/>
    <property type="evidence" value="ECO:0007669"/>
    <property type="project" value="UniProtKB-EC"/>
</dbReference>
<dbReference type="Pfam" id="PF02092">
    <property type="entry name" value="tRNA_synt_2f"/>
    <property type="match status" value="1"/>
</dbReference>
<protein>
    <recommendedName>
        <fullName evidence="2">glycine--tRNA ligase</fullName>
        <ecNumber evidence="2">6.1.1.14</ecNumber>
    </recommendedName>
</protein>
<evidence type="ECO:0000256" key="4">
    <source>
        <dbReference type="ARBA" id="ARBA00022741"/>
    </source>
</evidence>